<dbReference type="InterPro" id="IPR000172">
    <property type="entry name" value="GMC_OxRdtase_N"/>
</dbReference>
<evidence type="ECO:0000256" key="2">
    <source>
        <dbReference type="SAM" id="MobiDB-lite"/>
    </source>
</evidence>
<evidence type="ECO:0000313" key="5">
    <source>
        <dbReference type="Proteomes" id="UP000019487"/>
    </source>
</evidence>
<dbReference type="PANTHER" id="PTHR11552:SF219">
    <property type="entry name" value="GLUCOSE-METHANOL-CHOLINE OXIDOREDUCTASE N-TERMINAL DOMAIN-CONTAINING PROTEIN"/>
    <property type="match status" value="1"/>
</dbReference>
<accession>W9C8P5</accession>
<sequence length="559" mass="61968">MPWPSSPKYPEKSPEDADSEEYNYIIIGGGATPNTKTKILLLGCGTANHTYISRISRIPLLSANILDASTGTKPRPCKPMTQCDNRQSLVFRADVLSGASRVDSEVYTRRPRRNYEGWKEMGRKNCGVRELGVGGFGDVFKEEFADAAETMGFSRISDANVAEAPIDGVAMLYLSTEVALQIQREKNLTICTNTTVHRIEFEDEDEDEDGVPCADKVVSGNTDPMSTRTLEVKVKKEVIICSGALGSAQVLMLSNSNGIGPHKHLEEHNIKVIHDLPGVGYGLANHPSIPVAWEVPMNESITQVAVSPLKAVIEFGKYLLFGTGIMSFPTQTVTYFVLSKSLNEGPFIEEGPTRKTPQSTPTESPHHPSTRPQDPAPDIELMPLATIAMEDNLDFLFSETLLFLPNFKISMSKMEIMIRLTSLYIIDSGDLISANFRSWLSLRARGSMHTRDSTHTTNNITWTISAVLATTYLHTTISAHILKAIMNHADIRLFGLVHHALQDPQRALPILGYLLLHPRRSPASQPTENKKRLDFLADLVNHQYPMVSFHPESHDLHDL</sequence>
<dbReference type="SUPFAM" id="SSF51905">
    <property type="entry name" value="FAD/NAD(P)-binding domain"/>
    <property type="match status" value="1"/>
</dbReference>
<proteinExistence type="inferred from homology"/>
<comment type="similarity">
    <text evidence="1">Belongs to the GMC oxidoreductase family.</text>
</comment>
<organism evidence="4 5">
    <name type="scientific">Sclerotinia borealis (strain F-4128)</name>
    <dbReference type="NCBI Taxonomy" id="1432307"/>
    <lineage>
        <taxon>Eukaryota</taxon>
        <taxon>Fungi</taxon>
        <taxon>Dikarya</taxon>
        <taxon>Ascomycota</taxon>
        <taxon>Pezizomycotina</taxon>
        <taxon>Leotiomycetes</taxon>
        <taxon>Helotiales</taxon>
        <taxon>Sclerotiniaceae</taxon>
        <taxon>Sclerotinia</taxon>
    </lineage>
</organism>
<dbReference type="GO" id="GO:0016614">
    <property type="term" value="F:oxidoreductase activity, acting on CH-OH group of donors"/>
    <property type="evidence" value="ECO:0007669"/>
    <property type="project" value="InterPro"/>
</dbReference>
<evidence type="ECO:0000256" key="1">
    <source>
        <dbReference type="ARBA" id="ARBA00010790"/>
    </source>
</evidence>
<dbReference type="GO" id="GO:0050660">
    <property type="term" value="F:flavin adenine dinucleotide binding"/>
    <property type="evidence" value="ECO:0007669"/>
    <property type="project" value="InterPro"/>
</dbReference>
<dbReference type="OrthoDB" id="269227at2759"/>
<comment type="caution">
    <text evidence="4">The sequence shown here is derived from an EMBL/GenBank/DDBJ whole genome shotgun (WGS) entry which is preliminary data.</text>
</comment>
<evidence type="ECO:0000313" key="4">
    <source>
        <dbReference type="EMBL" id="ESZ93127.1"/>
    </source>
</evidence>
<dbReference type="Gene3D" id="3.50.50.60">
    <property type="entry name" value="FAD/NAD(P)-binding domain"/>
    <property type="match status" value="2"/>
</dbReference>
<protein>
    <recommendedName>
        <fullName evidence="3">Glucose-methanol-choline oxidoreductase N-terminal domain-containing protein</fullName>
    </recommendedName>
</protein>
<dbReference type="AlphaFoldDB" id="W9C8P5"/>
<feature type="domain" description="Glucose-methanol-choline oxidoreductase N-terminal" evidence="3">
    <location>
        <begin position="178"/>
        <end position="287"/>
    </location>
</feature>
<dbReference type="STRING" id="1432307.W9C8P5"/>
<reference evidence="4 5" key="1">
    <citation type="journal article" date="2014" name="Genome Announc.">
        <title>Draft genome sequence of Sclerotinia borealis, a psychrophilic plant pathogenic fungus.</title>
        <authorList>
            <person name="Mardanov A.V."/>
            <person name="Beletsky A.V."/>
            <person name="Kadnikov V.V."/>
            <person name="Ignatov A.N."/>
            <person name="Ravin N.V."/>
        </authorList>
    </citation>
    <scope>NUCLEOTIDE SEQUENCE [LARGE SCALE GENOMIC DNA]</scope>
    <source>
        <strain evidence="5">F-4157</strain>
    </source>
</reference>
<dbReference type="Pfam" id="PF00732">
    <property type="entry name" value="GMC_oxred_N"/>
    <property type="match status" value="1"/>
</dbReference>
<dbReference type="HOGENOM" id="CLU_487581_0_0_1"/>
<name>W9C8P5_SCLBF</name>
<dbReference type="Proteomes" id="UP000019487">
    <property type="component" value="Unassembled WGS sequence"/>
</dbReference>
<evidence type="ECO:0000259" key="3">
    <source>
        <dbReference type="Pfam" id="PF00732"/>
    </source>
</evidence>
<dbReference type="InterPro" id="IPR012132">
    <property type="entry name" value="GMC_OxRdtase"/>
</dbReference>
<dbReference type="EMBL" id="AYSA01000339">
    <property type="protein sequence ID" value="ESZ93127.1"/>
    <property type="molecule type" value="Genomic_DNA"/>
</dbReference>
<gene>
    <name evidence="4" type="ORF">SBOR_6499</name>
</gene>
<dbReference type="Gene3D" id="3.30.560.10">
    <property type="entry name" value="Glucose Oxidase, domain 3"/>
    <property type="match status" value="2"/>
</dbReference>
<dbReference type="PANTHER" id="PTHR11552">
    <property type="entry name" value="GLUCOSE-METHANOL-CHOLINE GMC OXIDOREDUCTASE"/>
    <property type="match status" value="1"/>
</dbReference>
<dbReference type="InterPro" id="IPR036188">
    <property type="entry name" value="FAD/NAD-bd_sf"/>
</dbReference>
<feature type="region of interest" description="Disordered" evidence="2">
    <location>
        <begin position="347"/>
        <end position="377"/>
    </location>
</feature>
<keyword evidence="5" id="KW-1185">Reference proteome</keyword>